<gene>
    <name evidence="1" type="ORF">KUCAC02_017468</name>
</gene>
<evidence type="ECO:0000313" key="2">
    <source>
        <dbReference type="Proteomes" id="UP001057452"/>
    </source>
</evidence>
<protein>
    <submittedName>
        <fullName evidence="1">Uncharacterized protein</fullName>
    </submittedName>
</protein>
<dbReference type="Proteomes" id="UP001057452">
    <property type="component" value="Chromosome 20"/>
</dbReference>
<sequence length="940" mass="105772">MPRKYKRKTDRVSTPLEELERAVKEVQQGKTICQVGKEMKICRMTITRYMDKKKIGEVTKPGYERTAVAKRVFNENMEKELADHIKTLAAMFHGIDVMKCCELAFEFAQRNSIAMPASWTRDEKAGPETKKQVRSRPDWFNAFKARYHLACRVPEATSLGRATAFNKHNVGEFFDNLSKVMDRPKSIMPRKYKRKTDRVSTPLEELERAVKEVQQGKTICQVGKEMKICRMTITRYMDKKKIGEVTKPGYERTAVAKRVFNENMEKELADHIKTLAAMFHGIDVMKCCELAFEFAQRNSIAMPASWTRDEKAGPETKKQVRSRPDWFNAFKARYHLACRVPEATSLGRATAFNKHNVGEFFDNLSKVMDRYSFPPHMMYNMDETGVTTVQTPKQVVTEKGKKQVGSVTSAERGELVTVACAVNATGNAVPPMFIFPCVRFKDSLLNGSPAGSIGHCTKSGWMNEDAFLIFLKHFIRHTNCSTDHPVLLILDNHESHISLKSVTIAKENGVIMLTLPPHTSHRLQPLDKTVYGPLKTYYNRAMDGWMRSHGRTVSIYEVSELVKQAFLSAMSPTNITSGFRATGIYPFNRDIFPEEDYAPSMVTDRANPEDEPSATADLPGEEPSTSAAAHLPGPSHEPTHVTADPDPGEPPATLTNPEHLSSDKSGSSAHLGYVSPEVILPLPKATERKKKCVRKKVKTRIVTDTPEKMELEKAHKDKEDKKAEQEKKKNEREKKSALKAANQTKTKKKTVVYISSEESSTTNDEAEDGLEKTHSREKERAEKKKRSGNKKGALKGSKPTKPKKKVLSSSSEESDFPIPLSDATHYESSDVQSDDDDGDKDLSAGDFVIAKFAGKKSKSYHYVGLVENVEGDEISAKFLKQSCKRSVDGKPIFTFRENDEGVIPRGDVLKKLPTPQKLGGTARREYKFTFPCSIDKWDVQ</sequence>
<accession>A0ACB9W2P0</accession>
<comment type="caution">
    <text evidence="1">The sequence shown here is derived from an EMBL/GenBank/DDBJ whole genome shotgun (WGS) entry which is preliminary data.</text>
</comment>
<keyword evidence="2" id="KW-1185">Reference proteome</keyword>
<organism evidence="1 2">
    <name type="scientific">Chaenocephalus aceratus</name>
    <name type="common">Blackfin icefish</name>
    <name type="synonym">Chaenichthys aceratus</name>
    <dbReference type="NCBI Taxonomy" id="36190"/>
    <lineage>
        <taxon>Eukaryota</taxon>
        <taxon>Metazoa</taxon>
        <taxon>Chordata</taxon>
        <taxon>Craniata</taxon>
        <taxon>Vertebrata</taxon>
        <taxon>Euteleostomi</taxon>
        <taxon>Actinopterygii</taxon>
        <taxon>Neopterygii</taxon>
        <taxon>Teleostei</taxon>
        <taxon>Neoteleostei</taxon>
        <taxon>Acanthomorphata</taxon>
        <taxon>Eupercaria</taxon>
        <taxon>Perciformes</taxon>
        <taxon>Notothenioidei</taxon>
        <taxon>Channichthyidae</taxon>
        <taxon>Chaenocephalus</taxon>
    </lineage>
</organism>
<proteinExistence type="predicted"/>
<evidence type="ECO:0000313" key="1">
    <source>
        <dbReference type="EMBL" id="KAI4806653.1"/>
    </source>
</evidence>
<dbReference type="EMBL" id="CM043804">
    <property type="protein sequence ID" value="KAI4806653.1"/>
    <property type="molecule type" value="Genomic_DNA"/>
</dbReference>
<reference evidence="1" key="1">
    <citation type="submission" date="2022-05" db="EMBL/GenBank/DDBJ databases">
        <title>Chromosome-level genome of Chaenocephalus aceratus.</title>
        <authorList>
            <person name="Park H."/>
        </authorList>
    </citation>
    <scope>NUCLEOTIDE SEQUENCE</scope>
    <source>
        <strain evidence="1">KU_202001</strain>
    </source>
</reference>
<name>A0ACB9W2P0_CHAAC</name>